<feature type="domain" description="Radical SAM core" evidence="8">
    <location>
        <begin position="1"/>
        <end position="196"/>
    </location>
</feature>
<dbReference type="Proteomes" id="UP000058613">
    <property type="component" value="Chromosome"/>
</dbReference>
<dbReference type="PANTHER" id="PTHR22960:SF0">
    <property type="entry name" value="MOLYBDENUM COFACTOR BIOSYNTHESIS PROTEIN 1"/>
    <property type="match status" value="1"/>
</dbReference>
<dbReference type="STRING" id="1273541.Pyrde_1127"/>
<dbReference type="Pfam" id="PF04055">
    <property type="entry name" value="Radical_SAM"/>
    <property type="match status" value="1"/>
</dbReference>
<dbReference type="PANTHER" id="PTHR22960">
    <property type="entry name" value="MOLYBDOPTERIN COFACTOR SYNTHESIS PROTEIN A"/>
    <property type="match status" value="1"/>
</dbReference>
<evidence type="ECO:0000256" key="5">
    <source>
        <dbReference type="ARBA" id="ARBA00023014"/>
    </source>
</evidence>
<dbReference type="InterPro" id="IPR007197">
    <property type="entry name" value="rSAM"/>
</dbReference>
<evidence type="ECO:0000256" key="1">
    <source>
        <dbReference type="ARBA" id="ARBA00022691"/>
    </source>
</evidence>
<dbReference type="InterPro" id="IPR013785">
    <property type="entry name" value="Aldolase_TIM"/>
</dbReference>
<reference evidence="9 10" key="1">
    <citation type="submission" date="2015-10" db="EMBL/GenBank/DDBJ databases">
        <title>Complete genome sequence of hyperthermophilic archaeon Pyrodictium delaneyi Su06.</title>
        <authorList>
            <person name="Jung J.-H."/>
            <person name="Lin J."/>
            <person name="Holden J.F."/>
            <person name="Park C.-S."/>
        </authorList>
    </citation>
    <scope>NUCLEOTIDE SEQUENCE [LARGE SCALE GENOMIC DNA]</scope>
    <source>
        <strain evidence="9 10">Su06</strain>
    </source>
</reference>
<dbReference type="PROSITE" id="PS51918">
    <property type="entry name" value="RADICAL_SAM"/>
    <property type="match status" value="1"/>
</dbReference>
<dbReference type="KEGG" id="pdl:Pyrde_1127"/>
<dbReference type="EMBL" id="CP013011">
    <property type="protein sequence ID" value="ALL01175.1"/>
    <property type="molecule type" value="Genomic_DNA"/>
</dbReference>
<dbReference type="AlphaFoldDB" id="A0A0P0N4K2"/>
<dbReference type="InterPro" id="IPR050105">
    <property type="entry name" value="MoCo_biosynth_MoaA/MoaC"/>
</dbReference>
<evidence type="ECO:0000313" key="9">
    <source>
        <dbReference type="EMBL" id="ALL01175.1"/>
    </source>
</evidence>
<evidence type="ECO:0000256" key="4">
    <source>
        <dbReference type="ARBA" id="ARBA00023004"/>
    </source>
</evidence>
<evidence type="ECO:0000256" key="3">
    <source>
        <dbReference type="ARBA" id="ARBA00022741"/>
    </source>
</evidence>
<evidence type="ECO:0000256" key="7">
    <source>
        <dbReference type="ARBA" id="ARBA00023150"/>
    </source>
</evidence>
<evidence type="ECO:0000313" key="10">
    <source>
        <dbReference type="Proteomes" id="UP000058613"/>
    </source>
</evidence>
<keyword evidence="7" id="KW-0501">Molybdenum cofactor biosynthesis</keyword>
<dbReference type="Pfam" id="PF06463">
    <property type="entry name" value="Mob_synth_C"/>
    <property type="match status" value="1"/>
</dbReference>
<dbReference type="GO" id="GO:0046872">
    <property type="term" value="F:metal ion binding"/>
    <property type="evidence" value="ECO:0007669"/>
    <property type="project" value="UniProtKB-KW"/>
</dbReference>
<keyword evidence="2" id="KW-0479">Metal-binding</keyword>
<keyword evidence="1" id="KW-0949">S-adenosyl-L-methionine</keyword>
<evidence type="ECO:0000259" key="8">
    <source>
        <dbReference type="PROSITE" id="PS51918"/>
    </source>
</evidence>
<sequence length="334" mass="37788">MEGYREQDIAQRELTLEEIELIVEAARRLDIRAFKVTGGEPTIRNDLAEIVSTMKSLGNAYVSITTNGSLLHNHLPRLAEAGIDHINVSLHALSDRAFRAITGSSLLDRVINNLKIAREYGIPIKINFVILKDINEDDILKIIDFAAEIDASVQFIELHPVGKAVKRFREHHLPRWRVLEKLENRIVEIKYRIGLHNRPVLILDNGVKVEIVGPVGNFIFCAGCTRIRVTYDFKLIPCLNWKGDPIDVRSRLVGLESFEDKVEAVISAIKEANRLRSPSTFYPIGSRLPMPRRRWTTARLGLPKKDGSLRFTGSHAKETARKVLGEWGDYSSLV</sequence>
<dbReference type="GO" id="GO:0061799">
    <property type="term" value="F:cyclic pyranopterin monophosphate synthase activity"/>
    <property type="evidence" value="ECO:0007669"/>
    <property type="project" value="TreeGrafter"/>
</dbReference>
<accession>A0A0P0N4K2</accession>
<dbReference type="GO" id="GO:0006777">
    <property type="term" value="P:Mo-molybdopterin cofactor biosynthetic process"/>
    <property type="evidence" value="ECO:0007669"/>
    <property type="project" value="UniProtKB-KW"/>
</dbReference>
<organism evidence="9 10">
    <name type="scientific">Pyrodictium delaneyi</name>
    <dbReference type="NCBI Taxonomy" id="1273541"/>
    <lineage>
        <taxon>Archaea</taxon>
        <taxon>Thermoproteota</taxon>
        <taxon>Thermoprotei</taxon>
        <taxon>Desulfurococcales</taxon>
        <taxon>Pyrodictiaceae</taxon>
        <taxon>Pyrodictium</taxon>
    </lineage>
</organism>
<keyword evidence="6" id="KW-0342">GTP-binding</keyword>
<dbReference type="GO" id="GO:0005525">
    <property type="term" value="F:GTP binding"/>
    <property type="evidence" value="ECO:0007669"/>
    <property type="project" value="UniProtKB-KW"/>
</dbReference>
<dbReference type="InterPro" id="IPR058240">
    <property type="entry name" value="rSAM_sf"/>
</dbReference>
<dbReference type="InterPro" id="IPR010505">
    <property type="entry name" value="MoaA_twitch"/>
</dbReference>
<proteinExistence type="predicted"/>
<evidence type="ECO:0000256" key="2">
    <source>
        <dbReference type="ARBA" id="ARBA00022723"/>
    </source>
</evidence>
<dbReference type="Gene3D" id="3.20.20.70">
    <property type="entry name" value="Aldolase class I"/>
    <property type="match status" value="1"/>
</dbReference>
<evidence type="ECO:0000256" key="6">
    <source>
        <dbReference type="ARBA" id="ARBA00023134"/>
    </source>
</evidence>
<dbReference type="GO" id="GO:0051539">
    <property type="term" value="F:4 iron, 4 sulfur cluster binding"/>
    <property type="evidence" value="ECO:0007669"/>
    <property type="project" value="UniProtKB-KW"/>
</dbReference>
<protein>
    <submittedName>
        <fullName evidence="9">Molybdenum cofactor biosynthesis protein</fullName>
    </submittedName>
</protein>
<dbReference type="SUPFAM" id="SSF102114">
    <property type="entry name" value="Radical SAM enzymes"/>
    <property type="match status" value="1"/>
</dbReference>
<keyword evidence="3" id="KW-0547">Nucleotide-binding</keyword>
<dbReference type="GO" id="GO:0061798">
    <property type="term" value="F:GTP 3',8'-cyclase activity"/>
    <property type="evidence" value="ECO:0007669"/>
    <property type="project" value="TreeGrafter"/>
</dbReference>
<keyword evidence="5" id="KW-0411">Iron-sulfur</keyword>
<gene>
    <name evidence="9" type="ORF">Pyrde_1127</name>
</gene>
<keyword evidence="4" id="KW-0408">Iron</keyword>
<dbReference type="CDD" id="cd01335">
    <property type="entry name" value="Radical_SAM"/>
    <property type="match status" value="1"/>
</dbReference>
<dbReference type="InterPro" id="IPR006638">
    <property type="entry name" value="Elp3/MiaA/NifB-like_rSAM"/>
</dbReference>
<dbReference type="SMART" id="SM00729">
    <property type="entry name" value="Elp3"/>
    <property type="match status" value="1"/>
</dbReference>
<name>A0A0P0N4K2_9CREN</name>